<keyword evidence="3" id="KW-1185">Reference proteome</keyword>
<dbReference type="Proteomes" id="UP001595818">
    <property type="component" value="Unassembled WGS sequence"/>
</dbReference>
<gene>
    <name evidence="2" type="ORF">ACFPFU_25025</name>
</gene>
<keyword evidence="1" id="KW-1133">Transmembrane helix</keyword>
<keyword evidence="1" id="KW-0472">Membrane</keyword>
<comment type="caution">
    <text evidence="2">The sequence shown here is derived from an EMBL/GenBank/DDBJ whole genome shotgun (WGS) entry which is preliminary data.</text>
</comment>
<reference evidence="3" key="1">
    <citation type="journal article" date="2019" name="Int. J. Syst. Evol. Microbiol.">
        <title>The Global Catalogue of Microorganisms (GCM) 10K type strain sequencing project: providing services to taxonomists for standard genome sequencing and annotation.</title>
        <authorList>
            <consortium name="The Broad Institute Genomics Platform"/>
            <consortium name="The Broad Institute Genome Sequencing Center for Infectious Disease"/>
            <person name="Wu L."/>
            <person name="Ma J."/>
        </authorList>
    </citation>
    <scope>NUCLEOTIDE SEQUENCE [LARGE SCALE GENOMIC DNA]</scope>
    <source>
        <strain evidence="3">CGMCC 4.7466</strain>
    </source>
</reference>
<dbReference type="EMBL" id="JBHSJJ010000026">
    <property type="protein sequence ID" value="MFC4874990.1"/>
    <property type="molecule type" value="Genomic_DNA"/>
</dbReference>
<organism evidence="2 3">
    <name type="scientific">Negadavirga shengliensis</name>
    <dbReference type="NCBI Taxonomy" id="1389218"/>
    <lineage>
        <taxon>Bacteria</taxon>
        <taxon>Pseudomonadati</taxon>
        <taxon>Bacteroidota</taxon>
        <taxon>Cytophagia</taxon>
        <taxon>Cytophagales</taxon>
        <taxon>Cyclobacteriaceae</taxon>
        <taxon>Negadavirga</taxon>
    </lineage>
</organism>
<feature type="transmembrane region" description="Helical" evidence="1">
    <location>
        <begin position="85"/>
        <end position="109"/>
    </location>
</feature>
<evidence type="ECO:0000256" key="1">
    <source>
        <dbReference type="SAM" id="Phobius"/>
    </source>
</evidence>
<dbReference type="RefSeq" id="WP_377069379.1">
    <property type="nucleotide sequence ID" value="NZ_JBHSJJ010000026.1"/>
</dbReference>
<evidence type="ECO:0000313" key="3">
    <source>
        <dbReference type="Proteomes" id="UP001595818"/>
    </source>
</evidence>
<keyword evidence="1" id="KW-0812">Transmembrane</keyword>
<name>A0ABV9T890_9BACT</name>
<feature type="transmembrane region" description="Helical" evidence="1">
    <location>
        <begin position="7"/>
        <end position="30"/>
    </location>
</feature>
<feature type="transmembrane region" description="Helical" evidence="1">
    <location>
        <begin position="42"/>
        <end position="64"/>
    </location>
</feature>
<protein>
    <submittedName>
        <fullName evidence="2">Uncharacterized protein</fullName>
    </submittedName>
</protein>
<sequence>MRFFIQLVFALAIAYFLGPHLPYWILMVLVAGTGAIFRGNTFLSFAAGALGVGLVWLLVPLMIWSASGSALPGKMAGIMGLGNGALLLGITGFLGFLIGGSSALTGNLLGKLLEGNRLY</sequence>
<accession>A0ABV9T890</accession>
<evidence type="ECO:0000313" key="2">
    <source>
        <dbReference type="EMBL" id="MFC4874990.1"/>
    </source>
</evidence>
<proteinExistence type="predicted"/>